<evidence type="ECO:0000313" key="2">
    <source>
        <dbReference type="EMBL" id="OHS97058.1"/>
    </source>
</evidence>
<protein>
    <submittedName>
        <fullName evidence="2">Uncharacterized protein</fullName>
    </submittedName>
</protein>
<dbReference type="GO" id="GO:0045324">
    <property type="term" value="P:late endosome to vacuole transport"/>
    <property type="evidence" value="ECO:0007669"/>
    <property type="project" value="TreeGrafter"/>
</dbReference>
<dbReference type="GeneID" id="94845738"/>
<feature type="coiled-coil region" evidence="1">
    <location>
        <begin position="194"/>
        <end position="224"/>
    </location>
</feature>
<dbReference type="PANTHER" id="PTHR12768:SF4">
    <property type="entry name" value="BECLIN-1"/>
    <property type="match status" value="1"/>
</dbReference>
<dbReference type="GO" id="GO:0030674">
    <property type="term" value="F:protein-macromolecule adaptor activity"/>
    <property type="evidence" value="ECO:0007669"/>
    <property type="project" value="TreeGrafter"/>
</dbReference>
<dbReference type="RefSeq" id="XP_068350195.1">
    <property type="nucleotide sequence ID" value="XM_068511034.1"/>
</dbReference>
<dbReference type="GO" id="GO:0034271">
    <property type="term" value="C:phosphatidylinositol 3-kinase complex, class III, type I"/>
    <property type="evidence" value="ECO:0007669"/>
    <property type="project" value="TreeGrafter"/>
</dbReference>
<dbReference type="Proteomes" id="UP000179807">
    <property type="component" value="Unassembled WGS sequence"/>
</dbReference>
<keyword evidence="3" id="KW-1185">Reference proteome</keyword>
<keyword evidence="1" id="KW-0175">Coiled coil</keyword>
<dbReference type="GO" id="GO:0043548">
    <property type="term" value="F:phosphatidylinositol 3-kinase binding"/>
    <property type="evidence" value="ECO:0007669"/>
    <property type="project" value="TreeGrafter"/>
</dbReference>
<feature type="coiled-coil region" evidence="1">
    <location>
        <begin position="495"/>
        <end position="662"/>
    </location>
</feature>
<dbReference type="GO" id="GO:0006995">
    <property type="term" value="P:cellular response to nitrogen starvation"/>
    <property type="evidence" value="ECO:0007669"/>
    <property type="project" value="TreeGrafter"/>
</dbReference>
<dbReference type="OrthoDB" id="1926336at2759"/>
<dbReference type="PANTHER" id="PTHR12768">
    <property type="entry name" value="BECLIN 1"/>
    <property type="match status" value="1"/>
</dbReference>
<reference evidence="2" key="1">
    <citation type="submission" date="2016-10" db="EMBL/GenBank/DDBJ databases">
        <authorList>
            <person name="Benchimol M."/>
            <person name="Almeida L.G."/>
            <person name="Vasconcelos A.T."/>
            <person name="Perreira-Neves A."/>
            <person name="Rosa I.A."/>
            <person name="Tasca T."/>
            <person name="Bogo M.R."/>
            <person name="de Souza W."/>
        </authorList>
    </citation>
    <scope>NUCLEOTIDE SEQUENCE [LARGE SCALE GENOMIC DNA]</scope>
    <source>
        <strain evidence="2">K</strain>
    </source>
</reference>
<dbReference type="GO" id="GO:0000407">
    <property type="term" value="C:phagophore assembly site"/>
    <property type="evidence" value="ECO:0007669"/>
    <property type="project" value="TreeGrafter"/>
</dbReference>
<dbReference type="InterPro" id="IPR007243">
    <property type="entry name" value="Atg6/Beclin"/>
</dbReference>
<name>A0A1J4JD16_9EUKA</name>
<comment type="caution">
    <text evidence="2">The sequence shown here is derived from an EMBL/GenBank/DDBJ whole genome shotgun (WGS) entry which is preliminary data.</text>
</comment>
<feature type="coiled-coil region" evidence="1">
    <location>
        <begin position="285"/>
        <end position="424"/>
    </location>
</feature>
<proteinExistence type="predicted"/>
<gene>
    <name evidence="2" type="ORF">TRFO_36777</name>
</gene>
<feature type="coiled-coil region" evidence="1">
    <location>
        <begin position="1066"/>
        <end position="1136"/>
    </location>
</feature>
<evidence type="ECO:0000256" key="1">
    <source>
        <dbReference type="SAM" id="Coils"/>
    </source>
</evidence>
<sequence length="1802" mass="210646">MPPFFEEFKESQEKLSKHFDPTGKINSILENFRGVSPNKLMKLYPDYLSKVVGVVYGTSVLHSFVNDARFVFLDFIKGMKRMISQTHQKTQKALKGLSTDKIVKKKNEEIHEIKKELMKTQEILKEKDKHRLELEGHAIRIIQYLNSIDPQKVEDTPTQLTLTELRKQSQSLRKALKATTSINKIEFNNTSSIYNAEQQKAQRIENLINQTKIKDETISQLRKEIEYLRKNPISQAQSFQTETRIEESILQSNLLKTRGELDQTKAVKTELMNEVVQKTDRLRDYYDLKNELDDLKLEYHAILQQKVQADEYAEVLNQENMKLKRENDELKVQLSSGTAGFDALYNKVKRLEEKSIKQKEKLQEQKERTKAAEEELNKKINEIQNKNKNLRNLSEDKETNAMKNELLMEQITNLKTEAALKEAEFVKFQKTLETQKKISESAQEKDNLRLEEIAALKEKINKIHLRKTKKDEKIQQLQKLIDSSSVKMQEKDMIMDKYELKVNDQKVRISTLTDRLSKASETMKAQKNKIKDLENQMAELHYKAKDIERQTKRKDEEVKEMKEKMKNFNEIFRAKESLNHEVVQLKLEIEAEKQKNHTISNNLAAQAEASELIRNECNETKKNLIDTQNQLDSLKLQSQTQIAQLNNQIETLNYDMTKERERFEKEKKTLSTKIQQNSVKIKSFAPIREQYEKQIDEFKLKISQLQDQITEINSQNKVKIISLQQISQQEKLEFNEKIGNSERKIKELESDNQILNNRLEKLKDEYEEFKQQLATLLKSNNIYQSIEELQNSLENAQKSIQSIKTEVLKAKERNASLFNTMNVKIEDNASPFDQICVLASAVDASSQYISKMKKQQHYQQMVLKQANLKDFGEIPELHRNLLEAKQETLHYQGLLRQIGESTPFRKEENLPQIVADLKSRHDNLKEEKEHLLNIVETLHNFVDFEEVDDLVNATNSLFKENKNLANKMKILNKDFQETLKIKTNLEDKLNQIMQIIGVKEIDNVPRYVKKLHESNINNEQAVEKLTREQERIVNQVFKIVGSNEFVNEEIVSNNDSSIQNAPFNIIDQVQQLSQSNKKALNELKNTKKELEEKSNTLFQVQKIVNYEDEKSLPKTISKLLEKKQFFESEYKKSEEKHNSFVLTLSNITNSTDEEKIPLTIIKIYQQQKETFDELEKSKNDHRKFVESLNEIVTFSNEKHLPKLLTNLVEKQKILSEKAELLEKVGNIMHVHDESQIIKQITKINEESLNHQKMIKDFQSYISFSNEKEATQILEEKVKILTQIQSSLSTDNIRDIPHKIENLKTISESHTDLLDSVQRIVSYDREEQIPQILKQVVDRSEAQAKVIQNIEQIIPYSSPSISALNGSFSSFNSEQQFQKLSAIPAMVEQIVQEKEQMRLDHDQLINSFHQIVSFQDENEIPIIIKKLIKSNTKKSETISIFKSLIDSLHIYVKFDSIDELPQTLREMRQQLETLIQNDNKTHSILDALHTIIEFDIFDDLPNKVKDLNTIKTNFSQLLSKVQDVTEFESYHEIPSILSDYISYKKNILNIIEKISSNIPIHTIEDILVYSKEIKSTMFSVNEIEKIRSLSDIPKYMKIFKEGDEQNKVATNIIKQILSRIFGQNYSVSFPFDHEKSQKLLSSVTDYAIKHETMKLDFEKLIASARALGFSGNSCVEASDFLAEELCKKKAQEQLEEMVNQMRDLREDKDRERKLFEQRNAKNNEKLKEVRQAKAQLIEQYAQKQSELYDTIESLQRETRELETKVDKLSKAKEELIRVIAHEPYDKESLMTWLTTSEKSRIRL</sequence>
<feature type="coiled-coil region" evidence="1">
    <location>
        <begin position="1686"/>
        <end position="1777"/>
    </location>
</feature>
<accession>A0A1J4JD16</accession>
<dbReference type="GO" id="GO:0034272">
    <property type="term" value="C:phosphatidylinositol 3-kinase complex, class III, type II"/>
    <property type="evidence" value="ECO:0007669"/>
    <property type="project" value="TreeGrafter"/>
</dbReference>
<feature type="coiled-coil region" evidence="1">
    <location>
        <begin position="688"/>
        <end position="813"/>
    </location>
</feature>
<dbReference type="GO" id="GO:0000045">
    <property type="term" value="P:autophagosome assembly"/>
    <property type="evidence" value="ECO:0007669"/>
    <property type="project" value="TreeGrafter"/>
</dbReference>
<organism evidence="2 3">
    <name type="scientific">Tritrichomonas foetus</name>
    <dbReference type="NCBI Taxonomy" id="1144522"/>
    <lineage>
        <taxon>Eukaryota</taxon>
        <taxon>Metamonada</taxon>
        <taxon>Parabasalia</taxon>
        <taxon>Tritrichomonadida</taxon>
        <taxon>Tritrichomonadidae</taxon>
        <taxon>Tritrichomonas</taxon>
    </lineage>
</organism>
<dbReference type="VEuPathDB" id="TrichDB:TRFO_36777"/>
<dbReference type="EMBL" id="MLAK01001139">
    <property type="protein sequence ID" value="OHS97058.1"/>
    <property type="molecule type" value="Genomic_DNA"/>
</dbReference>
<dbReference type="GO" id="GO:0000423">
    <property type="term" value="P:mitophagy"/>
    <property type="evidence" value="ECO:0007669"/>
    <property type="project" value="TreeGrafter"/>
</dbReference>
<evidence type="ECO:0000313" key="3">
    <source>
        <dbReference type="Proteomes" id="UP000179807"/>
    </source>
</evidence>